<keyword evidence="4" id="KW-0732">Signal</keyword>
<feature type="signal peptide" evidence="4">
    <location>
        <begin position="1"/>
        <end position="20"/>
    </location>
</feature>
<keyword evidence="3" id="KW-0175">Coiled coil</keyword>
<evidence type="ECO:0000256" key="1">
    <source>
        <dbReference type="ARBA" id="ARBA00012528"/>
    </source>
</evidence>
<organism evidence="6 7">
    <name type="scientific">Duganella rivi</name>
    <dbReference type="NCBI Taxonomy" id="2666083"/>
    <lineage>
        <taxon>Bacteria</taxon>
        <taxon>Pseudomonadati</taxon>
        <taxon>Pseudomonadota</taxon>
        <taxon>Betaproteobacteria</taxon>
        <taxon>Burkholderiales</taxon>
        <taxon>Oxalobacteraceae</taxon>
        <taxon>Telluria group</taxon>
        <taxon>Duganella</taxon>
    </lineage>
</organism>
<evidence type="ECO:0000256" key="2">
    <source>
        <dbReference type="ARBA" id="ARBA00034247"/>
    </source>
</evidence>
<dbReference type="InterPro" id="IPR015943">
    <property type="entry name" value="WD40/YVTN_repeat-like_dom_sf"/>
</dbReference>
<dbReference type="Gene3D" id="2.60.40.10">
    <property type="entry name" value="Immunoglobulins"/>
    <property type="match status" value="1"/>
</dbReference>
<dbReference type="Gene3D" id="2.130.10.10">
    <property type="entry name" value="YVTN repeat-like/Quinoprotein amine dehydrogenase"/>
    <property type="match status" value="2"/>
</dbReference>
<dbReference type="GO" id="GO:0052621">
    <property type="term" value="F:diguanylate cyclase activity"/>
    <property type="evidence" value="ECO:0007669"/>
    <property type="project" value="UniProtKB-EC"/>
</dbReference>
<comment type="caution">
    <text evidence="6">The sequence shown here is derived from an EMBL/GenBank/DDBJ whole genome shotgun (WGS) entry which is preliminary data.</text>
</comment>
<dbReference type="PROSITE" id="PS50887">
    <property type="entry name" value="GGDEF"/>
    <property type="match status" value="1"/>
</dbReference>
<feature type="domain" description="GGDEF" evidence="5">
    <location>
        <begin position="821"/>
        <end position="957"/>
    </location>
</feature>
<dbReference type="SUPFAM" id="SSF63829">
    <property type="entry name" value="Calcium-dependent phosphotriesterase"/>
    <property type="match status" value="2"/>
</dbReference>
<dbReference type="InterPro" id="IPR011110">
    <property type="entry name" value="Reg_prop"/>
</dbReference>
<name>A0A7X4KBF3_9BURK</name>
<dbReference type="Pfam" id="PF07495">
    <property type="entry name" value="Y_Y_Y"/>
    <property type="match status" value="1"/>
</dbReference>
<evidence type="ECO:0000256" key="4">
    <source>
        <dbReference type="SAM" id="SignalP"/>
    </source>
</evidence>
<feature type="chain" id="PRO_5031474447" description="diguanylate cyclase" evidence="4">
    <location>
        <begin position="21"/>
        <end position="992"/>
    </location>
</feature>
<dbReference type="InterPro" id="IPR029787">
    <property type="entry name" value="Nucleotide_cyclase"/>
</dbReference>
<evidence type="ECO:0000313" key="6">
    <source>
        <dbReference type="EMBL" id="MYM67090.1"/>
    </source>
</evidence>
<keyword evidence="7" id="KW-1185">Reference proteome</keyword>
<dbReference type="InterPro" id="IPR000160">
    <property type="entry name" value="GGDEF_dom"/>
</dbReference>
<dbReference type="InterPro" id="IPR043128">
    <property type="entry name" value="Rev_trsase/Diguanyl_cyclase"/>
</dbReference>
<protein>
    <recommendedName>
        <fullName evidence="1">diguanylate cyclase</fullName>
        <ecNumber evidence="1">2.7.7.65</ecNumber>
    </recommendedName>
</protein>
<dbReference type="NCBIfam" id="TIGR00254">
    <property type="entry name" value="GGDEF"/>
    <property type="match status" value="1"/>
</dbReference>
<dbReference type="SUPFAM" id="SSF55073">
    <property type="entry name" value="Nucleotide cyclase"/>
    <property type="match status" value="1"/>
</dbReference>
<dbReference type="Pfam" id="PF00990">
    <property type="entry name" value="GGDEF"/>
    <property type="match status" value="1"/>
</dbReference>
<dbReference type="CDD" id="cd01949">
    <property type="entry name" value="GGDEF"/>
    <property type="match status" value="1"/>
</dbReference>
<dbReference type="PANTHER" id="PTHR45138:SF9">
    <property type="entry name" value="DIGUANYLATE CYCLASE DGCM-RELATED"/>
    <property type="match status" value="1"/>
</dbReference>
<evidence type="ECO:0000259" key="5">
    <source>
        <dbReference type="PROSITE" id="PS50887"/>
    </source>
</evidence>
<sequence length="992" mass="108547">MHLFRVIALLALLWSVGSSAAVPANDLASYHFRSWMVEQGLPQITVNGIRKDSSGALWLATEKGLVRTYGTDMEVFRSADTPSLGSNWIRLLQPAGNRLFIATQKNLAWWDGRAFHAVPGSEKLGTVRQMAADANGLLWILADHLSAWDGQRLQTYANLEPAFSALALNAAEPTLADQNGRLWALRGGKLAELPLNWPAGVSIRHLLWRQGQLWLGSTQGLYAWTPASNAPAKRIDDDSAAVDQLSLDNDQRLWVLAAGSLRVFEGERNIAALPSTAASALSTARIVLAEDLDHFWVGSQTFGLRYYWAAATRALQPEANGQPLQTWAYTPTSHGLLVGTNQGVWRTDGESMTPFYTAPELQGQIAYSMLEDKQGRLWIGTRNGLHSLENGKLHRVEQLDGVTVGTLFQRADGQLLAATMQGLYALDGAARTATRLFREQLPGTVSTMYETRDHALWIGSANGLWRWHDGQLRPQAASALGQALITALTGFGELGVLAGTYQHGVHIIDGDKHRSWLRTDGMPSDGVGSLAYYDGWYWASYVDGVFRFQLPPEGSKAAPLAQTLYTDLGNVTGRNRIRCCNGLGRDKGYLAAPYFWAASLAGAVRTRLDVPPPSLPQVFMRKASVDGKALDLSGGALRLAPVQRELEIGFEGREFQLPERLLYRYRMPPFQNEWRQVGSRHMAYFTNLPAGDFSFEAQASWDGQHWGPAAALDVRAEPVWHERASVRALGVVLALLLVYALVQLRLKQLEARSMELQREVDRQTEALRAANANLERLNQSLEQASLTDPLTGLHNRRFAQQHIPAMLANLRRRRAVPNATDVVGVILVDLDHFKRINDGHGHDVGDAVLQGAAQALRRVIRTEDHAIRWGGEEFLLLVHGRCPEDLHAVAERIHAALAEHAGGTVAGKVTASAGVAWLPLPDGACDEHALECALQMADYALYAVKGGGRNGSAFAELDAGVVWPAAGAVTELLKAWEGEGRLRLTNRGAGAA</sequence>
<dbReference type="AlphaFoldDB" id="A0A7X4KBF3"/>
<dbReference type="Gene3D" id="3.30.70.270">
    <property type="match status" value="1"/>
</dbReference>
<dbReference type="EMBL" id="WWCK01000003">
    <property type="protein sequence ID" value="MYM67090.1"/>
    <property type="molecule type" value="Genomic_DNA"/>
</dbReference>
<dbReference type="EC" id="2.7.7.65" evidence="1"/>
<dbReference type="SMART" id="SM00267">
    <property type="entry name" value="GGDEF"/>
    <property type="match status" value="1"/>
</dbReference>
<dbReference type="PANTHER" id="PTHR45138">
    <property type="entry name" value="REGULATORY COMPONENTS OF SENSORY TRANSDUCTION SYSTEM"/>
    <property type="match status" value="1"/>
</dbReference>
<dbReference type="InterPro" id="IPR013783">
    <property type="entry name" value="Ig-like_fold"/>
</dbReference>
<dbReference type="InterPro" id="IPR011123">
    <property type="entry name" value="Y_Y_Y"/>
</dbReference>
<dbReference type="InterPro" id="IPR050469">
    <property type="entry name" value="Diguanylate_Cyclase"/>
</dbReference>
<evidence type="ECO:0000313" key="7">
    <source>
        <dbReference type="Proteomes" id="UP000450012"/>
    </source>
</evidence>
<accession>A0A7X4KBF3</accession>
<proteinExistence type="predicted"/>
<reference evidence="6 7" key="1">
    <citation type="submission" date="2019-12" db="EMBL/GenBank/DDBJ databases">
        <title>Novel species isolated from a subtropical stream in China.</title>
        <authorList>
            <person name="Lu H."/>
        </authorList>
    </citation>
    <scope>NUCLEOTIDE SEQUENCE [LARGE SCALE GENOMIC DNA]</scope>
    <source>
        <strain evidence="6 7">FT55W</strain>
    </source>
</reference>
<comment type="catalytic activity">
    <reaction evidence="2">
        <text>2 GTP = 3',3'-c-di-GMP + 2 diphosphate</text>
        <dbReference type="Rhea" id="RHEA:24898"/>
        <dbReference type="ChEBI" id="CHEBI:33019"/>
        <dbReference type="ChEBI" id="CHEBI:37565"/>
        <dbReference type="ChEBI" id="CHEBI:58805"/>
        <dbReference type="EC" id="2.7.7.65"/>
    </reaction>
</comment>
<dbReference type="Proteomes" id="UP000450012">
    <property type="component" value="Unassembled WGS sequence"/>
</dbReference>
<evidence type="ECO:0000256" key="3">
    <source>
        <dbReference type="SAM" id="Coils"/>
    </source>
</evidence>
<dbReference type="Pfam" id="PF07494">
    <property type="entry name" value="Reg_prop"/>
    <property type="match status" value="1"/>
</dbReference>
<gene>
    <name evidence="6" type="ORF">GTP45_09640</name>
</gene>
<feature type="coiled-coil region" evidence="3">
    <location>
        <begin position="739"/>
        <end position="787"/>
    </location>
</feature>
<dbReference type="RefSeq" id="WP_161013659.1">
    <property type="nucleotide sequence ID" value="NZ_WWCK01000003.1"/>
</dbReference>